<sequence>MDRWSRVRLHSSSLGGGLRRRARSSRHRSVSPSGSPDPWAAVPMFGFLVGAEGLGAGVITVVSEKKNMPPRTRSLARADRRLAPAVRAAWGPIAAGRSIAIGRATAAVAVVSAPAPASRQGEVVESVVPGSLAVPTVPTVPPVPSVPAVPADADRKSAIRTDGSRGATTTDPAGSTGSARGTPQWYGSTLKLQRQHPRTARRFWRDRDSDRAESWVHELERTFETMDSAVLHQITWVEFLVAFHGEFLPDYVFRERRDLFHELVQGDLTVGQYHQRFL</sequence>
<feature type="compositionally biased region" description="Basic residues" evidence="1">
    <location>
        <begin position="18"/>
        <end position="29"/>
    </location>
</feature>
<organism evidence="3 4">
    <name type="scientific">Colocasia esculenta</name>
    <name type="common">Wild taro</name>
    <name type="synonym">Arum esculentum</name>
    <dbReference type="NCBI Taxonomy" id="4460"/>
    <lineage>
        <taxon>Eukaryota</taxon>
        <taxon>Viridiplantae</taxon>
        <taxon>Streptophyta</taxon>
        <taxon>Embryophyta</taxon>
        <taxon>Tracheophyta</taxon>
        <taxon>Spermatophyta</taxon>
        <taxon>Magnoliopsida</taxon>
        <taxon>Liliopsida</taxon>
        <taxon>Araceae</taxon>
        <taxon>Aroideae</taxon>
        <taxon>Colocasieae</taxon>
        <taxon>Colocasia</taxon>
    </lineage>
</organism>
<feature type="compositionally biased region" description="Basic and acidic residues" evidence="1">
    <location>
        <begin position="152"/>
        <end position="163"/>
    </location>
</feature>
<feature type="region of interest" description="Disordered" evidence="1">
    <location>
        <begin position="145"/>
        <end position="185"/>
    </location>
</feature>
<reference evidence="3" key="1">
    <citation type="submission" date="2017-07" db="EMBL/GenBank/DDBJ databases">
        <title>Taro Niue Genome Assembly and Annotation.</title>
        <authorList>
            <person name="Atibalentja N."/>
            <person name="Keating K."/>
            <person name="Fields C.J."/>
        </authorList>
    </citation>
    <scope>NUCLEOTIDE SEQUENCE</scope>
    <source>
        <strain evidence="3">Niue_2</strain>
        <tissue evidence="3">Leaf</tissue>
    </source>
</reference>
<keyword evidence="4" id="KW-1185">Reference proteome</keyword>
<dbReference type="EMBL" id="NMUH01002400">
    <property type="protein sequence ID" value="MQL99729.1"/>
    <property type="molecule type" value="Genomic_DNA"/>
</dbReference>
<name>A0A843W9H6_COLES</name>
<evidence type="ECO:0000313" key="4">
    <source>
        <dbReference type="Proteomes" id="UP000652761"/>
    </source>
</evidence>
<dbReference type="InterPro" id="IPR005162">
    <property type="entry name" value="Retrotrans_gag_dom"/>
</dbReference>
<feature type="domain" description="Retrotransposon gag" evidence="2">
    <location>
        <begin position="210"/>
        <end position="277"/>
    </location>
</feature>
<gene>
    <name evidence="3" type="ORF">Taro_032455</name>
</gene>
<feature type="compositionally biased region" description="Polar residues" evidence="1">
    <location>
        <begin position="166"/>
        <end position="185"/>
    </location>
</feature>
<evidence type="ECO:0000256" key="1">
    <source>
        <dbReference type="SAM" id="MobiDB-lite"/>
    </source>
</evidence>
<proteinExistence type="predicted"/>
<comment type="caution">
    <text evidence="3">The sequence shown here is derived from an EMBL/GenBank/DDBJ whole genome shotgun (WGS) entry which is preliminary data.</text>
</comment>
<dbReference type="Proteomes" id="UP000652761">
    <property type="component" value="Unassembled WGS sequence"/>
</dbReference>
<protein>
    <recommendedName>
        <fullName evidence="2">Retrotransposon gag domain-containing protein</fullName>
    </recommendedName>
</protein>
<evidence type="ECO:0000313" key="3">
    <source>
        <dbReference type="EMBL" id="MQL99729.1"/>
    </source>
</evidence>
<dbReference type="Pfam" id="PF03732">
    <property type="entry name" value="Retrotrans_gag"/>
    <property type="match status" value="1"/>
</dbReference>
<dbReference type="AlphaFoldDB" id="A0A843W9H6"/>
<accession>A0A843W9H6</accession>
<evidence type="ECO:0000259" key="2">
    <source>
        <dbReference type="Pfam" id="PF03732"/>
    </source>
</evidence>
<feature type="region of interest" description="Disordered" evidence="1">
    <location>
        <begin position="15"/>
        <end position="35"/>
    </location>
</feature>